<protein>
    <submittedName>
        <fullName evidence="1">RCG53526</fullName>
    </submittedName>
</protein>
<sequence length="21" mass="2474">MYLNVLPWSPASSFCHYSHSF</sequence>
<name>A6JRS2_RAT</name>
<organism evidence="1 2">
    <name type="scientific">Rattus norvegicus</name>
    <name type="common">Rat</name>
    <dbReference type="NCBI Taxonomy" id="10116"/>
    <lineage>
        <taxon>Eukaryota</taxon>
        <taxon>Metazoa</taxon>
        <taxon>Chordata</taxon>
        <taxon>Craniata</taxon>
        <taxon>Vertebrata</taxon>
        <taxon>Euteleostomi</taxon>
        <taxon>Mammalia</taxon>
        <taxon>Eutheria</taxon>
        <taxon>Euarchontoglires</taxon>
        <taxon>Glires</taxon>
        <taxon>Rodentia</taxon>
        <taxon>Myomorpha</taxon>
        <taxon>Muroidea</taxon>
        <taxon>Muridae</taxon>
        <taxon>Murinae</taxon>
        <taxon>Rattus</taxon>
    </lineage>
</organism>
<proteinExistence type="predicted"/>
<dbReference type="EMBL" id="CH473998">
    <property type="protein sequence ID" value="EDL97864.1"/>
    <property type="molecule type" value="Genomic_DNA"/>
</dbReference>
<evidence type="ECO:0000313" key="2">
    <source>
        <dbReference type="Proteomes" id="UP000234681"/>
    </source>
</evidence>
<accession>A6JRS2</accession>
<reference evidence="2" key="1">
    <citation type="submission" date="2005-09" db="EMBL/GenBank/DDBJ databases">
        <authorList>
            <person name="Mural R.J."/>
            <person name="Li P.W."/>
            <person name="Adams M.D."/>
            <person name="Amanatides P.G."/>
            <person name="Baden-Tillson H."/>
            <person name="Barnstead M."/>
            <person name="Chin S.H."/>
            <person name="Dew I."/>
            <person name="Evans C.A."/>
            <person name="Ferriera S."/>
            <person name="Flanigan M."/>
            <person name="Fosler C."/>
            <person name="Glodek A."/>
            <person name="Gu Z."/>
            <person name="Holt R.A."/>
            <person name="Jennings D."/>
            <person name="Kraft C.L."/>
            <person name="Lu F."/>
            <person name="Nguyen T."/>
            <person name="Nusskern D.R."/>
            <person name="Pfannkoch C.M."/>
            <person name="Sitter C."/>
            <person name="Sutton G.G."/>
            <person name="Venter J.C."/>
            <person name="Wang Z."/>
            <person name="Woodage T."/>
            <person name="Zheng X.H."/>
            <person name="Zhong F."/>
        </authorList>
    </citation>
    <scope>NUCLEOTIDE SEQUENCE [LARGE SCALE GENOMIC DNA]</scope>
    <source>
        <strain>BN</strain>
        <strain evidence="2">Sprague-Dawley</strain>
    </source>
</reference>
<gene>
    <name evidence="1" type="ORF">rCG_53526</name>
</gene>
<evidence type="ECO:0000313" key="1">
    <source>
        <dbReference type="EMBL" id="EDL97864.1"/>
    </source>
</evidence>
<dbReference type="AlphaFoldDB" id="A6JRS2"/>
<dbReference type="Proteomes" id="UP000234681">
    <property type="component" value="Chromosome 5"/>
</dbReference>